<sequence>MLSDRLANIQRLHVAAIVRPHDPFTGCGLKQHRQDSAPHYPPLPTSPPHWAQAHPWRRSRPGFKAQWEPPPRAIQADQFFILIAHYFSPYRSSTVRSSQIDHAALHLGDPRCRRPPSCRHPTVTRGALMPTSAVPSTVTLGPEIAALPRAFTSMLMPSMSTASFPCTVTRPLPVTFVCTADRSADSG</sequence>
<dbReference type="EMBL" id="LR134117">
    <property type="protein sequence ID" value="VDZ51046.1"/>
    <property type="molecule type" value="Genomic_DNA"/>
</dbReference>
<proteinExistence type="predicted"/>
<evidence type="ECO:0000313" key="2">
    <source>
        <dbReference type="EMBL" id="VDZ51046.1"/>
    </source>
</evidence>
<accession>A0A3S4DAT1</accession>
<evidence type="ECO:0000313" key="3">
    <source>
        <dbReference type="Proteomes" id="UP000281391"/>
    </source>
</evidence>
<organism evidence="2 3">
    <name type="scientific">Serratia odorifera</name>
    <dbReference type="NCBI Taxonomy" id="618"/>
    <lineage>
        <taxon>Bacteria</taxon>
        <taxon>Pseudomonadati</taxon>
        <taxon>Pseudomonadota</taxon>
        <taxon>Gammaproteobacteria</taxon>
        <taxon>Enterobacterales</taxon>
        <taxon>Yersiniaceae</taxon>
        <taxon>Serratia</taxon>
    </lineage>
</organism>
<protein>
    <submittedName>
        <fullName evidence="2">Uncharacterized protein</fullName>
    </submittedName>
</protein>
<evidence type="ECO:0000256" key="1">
    <source>
        <dbReference type="SAM" id="MobiDB-lite"/>
    </source>
</evidence>
<feature type="region of interest" description="Disordered" evidence="1">
    <location>
        <begin position="31"/>
        <end position="55"/>
    </location>
</feature>
<name>A0A3S4DAT1_SEROD</name>
<dbReference type="KEGG" id="sof:NCTC11214_00008"/>
<dbReference type="AlphaFoldDB" id="A0A3S4DAT1"/>
<dbReference type="Proteomes" id="UP000281391">
    <property type="component" value="Chromosome"/>
</dbReference>
<reference evidence="2 3" key="1">
    <citation type="submission" date="2018-12" db="EMBL/GenBank/DDBJ databases">
        <authorList>
            <consortium name="Pathogen Informatics"/>
        </authorList>
    </citation>
    <scope>NUCLEOTIDE SEQUENCE [LARGE SCALE GENOMIC DNA]</scope>
    <source>
        <strain evidence="2 3">NCTC11214</strain>
    </source>
</reference>
<gene>
    <name evidence="2" type="ORF">NCTC11214_00008</name>
</gene>